<comment type="caution">
    <text evidence="2">The sequence shown here is derived from an EMBL/GenBank/DDBJ whole genome shotgun (WGS) entry which is preliminary data.</text>
</comment>
<protein>
    <submittedName>
        <fullName evidence="2">Uncharacterized protein</fullName>
    </submittedName>
</protein>
<gene>
    <name evidence="2" type="ORF">GCM10017044_06150</name>
</gene>
<reference evidence="2" key="2">
    <citation type="submission" date="2020-09" db="EMBL/GenBank/DDBJ databases">
        <authorList>
            <person name="Sun Q."/>
            <person name="Kim S."/>
        </authorList>
    </citation>
    <scope>NUCLEOTIDE SEQUENCE</scope>
    <source>
        <strain evidence="2">KCTC 42590</strain>
    </source>
</reference>
<dbReference type="EMBL" id="BNCI01000001">
    <property type="protein sequence ID" value="GHF14810.1"/>
    <property type="molecule type" value="Genomic_DNA"/>
</dbReference>
<accession>A0A919AMZ9</accession>
<dbReference type="Proteomes" id="UP000630923">
    <property type="component" value="Unassembled WGS sequence"/>
</dbReference>
<keyword evidence="1" id="KW-0472">Membrane</keyword>
<evidence type="ECO:0000313" key="3">
    <source>
        <dbReference type="Proteomes" id="UP000630923"/>
    </source>
</evidence>
<feature type="transmembrane region" description="Helical" evidence="1">
    <location>
        <begin position="46"/>
        <end position="70"/>
    </location>
</feature>
<sequence>MAVIVISSRGAGASAIFGAAVAAPESMRLLLASALADIRNPFKDDIVKSIGLFISLLPSLYLIMIINIIVDC</sequence>
<evidence type="ECO:0000313" key="2">
    <source>
        <dbReference type="EMBL" id="GHF14810.1"/>
    </source>
</evidence>
<reference evidence="2" key="1">
    <citation type="journal article" date="2014" name="Int. J. Syst. Evol. Microbiol.">
        <title>Complete genome sequence of Corynebacterium casei LMG S-19264T (=DSM 44701T), isolated from a smear-ripened cheese.</title>
        <authorList>
            <consortium name="US DOE Joint Genome Institute (JGI-PGF)"/>
            <person name="Walter F."/>
            <person name="Albersmeier A."/>
            <person name="Kalinowski J."/>
            <person name="Ruckert C."/>
        </authorList>
    </citation>
    <scope>NUCLEOTIDE SEQUENCE</scope>
    <source>
        <strain evidence="2">KCTC 42590</strain>
    </source>
</reference>
<proteinExistence type="predicted"/>
<keyword evidence="1" id="KW-1133">Transmembrane helix</keyword>
<keyword evidence="3" id="KW-1185">Reference proteome</keyword>
<name>A0A919AMZ9_9PROT</name>
<organism evidence="2 3">
    <name type="scientific">Kordiimonas sediminis</name>
    <dbReference type="NCBI Taxonomy" id="1735581"/>
    <lineage>
        <taxon>Bacteria</taxon>
        <taxon>Pseudomonadati</taxon>
        <taxon>Pseudomonadota</taxon>
        <taxon>Alphaproteobacteria</taxon>
        <taxon>Kordiimonadales</taxon>
        <taxon>Kordiimonadaceae</taxon>
        <taxon>Kordiimonas</taxon>
    </lineage>
</organism>
<keyword evidence="1" id="KW-0812">Transmembrane</keyword>
<evidence type="ECO:0000256" key="1">
    <source>
        <dbReference type="SAM" id="Phobius"/>
    </source>
</evidence>
<dbReference type="AlphaFoldDB" id="A0A919AMZ9"/>